<comment type="caution">
    <text evidence="3">The sequence shown here is derived from an EMBL/GenBank/DDBJ whole genome shotgun (WGS) entry which is preliminary data.</text>
</comment>
<dbReference type="GO" id="GO:0046872">
    <property type="term" value="F:metal ion binding"/>
    <property type="evidence" value="ECO:0007669"/>
    <property type="project" value="InterPro"/>
</dbReference>
<dbReference type="Gene3D" id="3.30.470.20">
    <property type="entry name" value="ATP-grasp fold, B domain"/>
    <property type="match status" value="1"/>
</dbReference>
<name>A0A0A0JI15_9MICO</name>
<dbReference type="Pfam" id="PF02786">
    <property type="entry name" value="CPSase_L_D2"/>
    <property type="match status" value="1"/>
</dbReference>
<dbReference type="AlphaFoldDB" id="A0A0A0JI15"/>
<dbReference type="GO" id="GO:0005524">
    <property type="term" value="F:ATP binding"/>
    <property type="evidence" value="ECO:0007669"/>
    <property type="project" value="UniProtKB-UniRule"/>
</dbReference>
<dbReference type="Proteomes" id="UP000030011">
    <property type="component" value="Unassembled WGS sequence"/>
</dbReference>
<protein>
    <recommendedName>
        <fullName evidence="2">ATP-grasp domain-containing protein</fullName>
    </recommendedName>
</protein>
<sequence>MVGTGNGARGVSRSGNGAVGTERFTPLIVGGDIGAYSLARSFHDGHGMRSVVVSRLAGWHVADSAIIDHVLCEDPGDPEVLVDTLRSIAAQRPGERFLLLGSADAAVTSIVRIRDELKGLDSRWVAPYVGMEQLRAGTEKQNFARLCEDLDVGHPRTVTIDLGSSGDLDVDLPFGFPIVVKPAVGSRWKEAPFPGQKKVHVVGSRDEAIALVNRARASGYDHHLVLQEFIPGDDQGMRILTCYCDSDSRIRFASWGRTLLEEHTPGALGNPAAILTGVNPEAVEQAQRICSRLGWTGYANFDLKVDPRDGRTLFLELNPRLGRSNGYIEAAGRNPVSWYVRDHFDGGLGDEPGAVVQAQREALYTVVPLSLVKHYTTLPDARAALDRVLATGAVLNPLINPRVEHSPRRWAHIAAAMANYVLKFRRHYQPAPAGTQSRVWA</sequence>
<evidence type="ECO:0000313" key="3">
    <source>
        <dbReference type="EMBL" id="KGN36773.1"/>
    </source>
</evidence>
<gene>
    <name evidence="3" type="ORF">N803_17300</name>
</gene>
<dbReference type="SUPFAM" id="SSF56059">
    <property type="entry name" value="Glutathione synthetase ATP-binding domain-like"/>
    <property type="match status" value="1"/>
</dbReference>
<dbReference type="STRING" id="1385521.N803_17300"/>
<dbReference type="eggNOG" id="COG3919">
    <property type="taxonomic scope" value="Bacteria"/>
</dbReference>
<evidence type="ECO:0000259" key="2">
    <source>
        <dbReference type="PROSITE" id="PS50975"/>
    </source>
</evidence>
<dbReference type="InterPro" id="IPR011761">
    <property type="entry name" value="ATP-grasp"/>
</dbReference>
<evidence type="ECO:0000313" key="4">
    <source>
        <dbReference type="Proteomes" id="UP000030011"/>
    </source>
</evidence>
<feature type="domain" description="ATP-grasp" evidence="2">
    <location>
        <begin position="144"/>
        <end position="344"/>
    </location>
</feature>
<accession>A0A0A0JI15</accession>
<keyword evidence="1" id="KW-0547">Nucleotide-binding</keyword>
<organism evidence="3 4">
    <name type="scientific">Knoellia subterranea KCTC 19937</name>
    <dbReference type="NCBI Taxonomy" id="1385521"/>
    <lineage>
        <taxon>Bacteria</taxon>
        <taxon>Bacillati</taxon>
        <taxon>Actinomycetota</taxon>
        <taxon>Actinomycetes</taxon>
        <taxon>Micrococcales</taxon>
        <taxon>Intrasporangiaceae</taxon>
        <taxon>Knoellia</taxon>
    </lineage>
</organism>
<reference evidence="3 4" key="1">
    <citation type="submission" date="2013-08" db="EMBL/GenBank/DDBJ databases">
        <title>The genome sequence of Knoellia subterranea.</title>
        <authorList>
            <person name="Zhu W."/>
            <person name="Wang G."/>
        </authorList>
    </citation>
    <scope>NUCLEOTIDE SEQUENCE [LARGE SCALE GENOMIC DNA]</scope>
    <source>
        <strain evidence="3 4">KCTC 19937</strain>
    </source>
</reference>
<proteinExistence type="predicted"/>
<keyword evidence="4" id="KW-1185">Reference proteome</keyword>
<dbReference type="InterPro" id="IPR005479">
    <property type="entry name" value="CPAse_ATP-bd"/>
</dbReference>
<dbReference type="EMBL" id="AVPK01000008">
    <property type="protein sequence ID" value="KGN36773.1"/>
    <property type="molecule type" value="Genomic_DNA"/>
</dbReference>
<keyword evidence="1" id="KW-0067">ATP-binding</keyword>
<evidence type="ECO:0000256" key="1">
    <source>
        <dbReference type="PROSITE-ProRule" id="PRU00409"/>
    </source>
</evidence>
<dbReference type="OrthoDB" id="5420347at2"/>
<dbReference type="PROSITE" id="PS50975">
    <property type="entry name" value="ATP_GRASP"/>
    <property type="match status" value="1"/>
</dbReference>